<evidence type="ECO:0000313" key="2">
    <source>
        <dbReference type="Proteomes" id="UP000054018"/>
    </source>
</evidence>
<gene>
    <name evidence="1" type="ORF">PISMIDRAFT_146048</name>
</gene>
<accession>A0A0C9ZPD9</accession>
<dbReference type="HOGENOM" id="CLU_2038947_0_0_1"/>
<sequence>MLLRTGLGKPISLLGNRYLPDINIRWMASARHAEIADDQWPIGKGYVKFTAEYSQRKRWRMEPRSSVFAVLLWLAVSLSTLPHTLSTVKSARGFCRSRLSDSWVWKTYSADGYVTRRGPAR</sequence>
<reference evidence="1 2" key="1">
    <citation type="submission" date="2014-04" db="EMBL/GenBank/DDBJ databases">
        <authorList>
            <consortium name="DOE Joint Genome Institute"/>
            <person name="Kuo A."/>
            <person name="Kohler A."/>
            <person name="Costa M.D."/>
            <person name="Nagy L.G."/>
            <person name="Floudas D."/>
            <person name="Copeland A."/>
            <person name="Barry K.W."/>
            <person name="Cichocki N."/>
            <person name="Veneault-Fourrey C."/>
            <person name="LaButti K."/>
            <person name="Lindquist E.A."/>
            <person name="Lipzen A."/>
            <person name="Lundell T."/>
            <person name="Morin E."/>
            <person name="Murat C."/>
            <person name="Sun H."/>
            <person name="Tunlid A."/>
            <person name="Henrissat B."/>
            <person name="Grigoriev I.V."/>
            <person name="Hibbett D.S."/>
            <person name="Martin F."/>
            <person name="Nordberg H.P."/>
            <person name="Cantor M.N."/>
            <person name="Hua S.X."/>
        </authorList>
    </citation>
    <scope>NUCLEOTIDE SEQUENCE [LARGE SCALE GENOMIC DNA]</scope>
    <source>
        <strain evidence="1 2">441</strain>
    </source>
</reference>
<dbReference type="EMBL" id="KN833694">
    <property type="protein sequence ID" value="KIK27914.1"/>
    <property type="molecule type" value="Genomic_DNA"/>
</dbReference>
<protein>
    <submittedName>
        <fullName evidence="1">Uncharacterized protein</fullName>
    </submittedName>
</protein>
<evidence type="ECO:0000313" key="1">
    <source>
        <dbReference type="EMBL" id="KIK27914.1"/>
    </source>
</evidence>
<reference evidence="2" key="2">
    <citation type="submission" date="2015-01" db="EMBL/GenBank/DDBJ databases">
        <title>Evolutionary Origins and Diversification of the Mycorrhizal Mutualists.</title>
        <authorList>
            <consortium name="DOE Joint Genome Institute"/>
            <consortium name="Mycorrhizal Genomics Consortium"/>
            <person name="Kohler A."/>
            <person name="Kuo A."/>
            <person name="Nagy L.G."/>
            <person name="Floudas D."/>
            <person name="Copeland A."/>
            <person name="Barry K.W."/>
            <person name="Cichocki N."/>
            <person name="Veneault-Fourrey C."/>
            <person name="LaButti K."/>
            <person name="Lindquist E.A."/>
            <person name="Lipzen A."/>
            <person name="Lundell T."/>
            <person name="Morin E."/>
            <person name="Murat C."/>
            <person name="Riley R."/>
            <person name="Ohm R."/>
            <person name="Sun H."/>
            <person name="Tunlid A."/>
            <person name="Henrissat B."/>
            <person name="Grigoriev I.V."/>
            <person name="Hibbett D.S."/>
            <person name="Martin F."/>
        </authorList>
    </citation>
    <scope>NUCLEOTIDE SEQUENCE [LARGE SCALE GENOMIC DNA]</scope>
    <source>
        <strain evidence="2">441</strain>
    </source>
</reference>
<proteinExistence type="predicted"/>
<dbReference type="AlphaFoldDB" id="A0A0C9ZPD9"/>
<dbReference type="Proteomes" id="UP000054018">
    <property type="component" value="Unassembled WGS sequence"/>
</dbReference>
<keyword evidence="2" id="KW-1185">Reference proteome</keyword>
<name>A0A0C9ZPD9_9AGAM</name>
<organism evidence="1 2">
    <name type="scientific">Pisolithus microcarpus 441</name>
    <dbReference type="NCBI Taxonomy" id="765257"/>
    <lineage>
        <taxon>Eukaryota</taxon>
        <taxon>Fungi</taxon>
        <taxon>Dikarya</taxon>
        <taxon>Basidiomycota</taxon>
        <taxon>Agaricomycotina</taxon>
        <taxon>Agaricomycetes</taxon>
        <taxon>Agaricomycetidae</taxon>
        <taxon>Boletales</taxon>
        <taxon>Sclerodermatineae</taxon>
        <taxon>Pisolithaceae</taxon>
        <taxon>Pisolithus</taxon>
    </lineage>
</organism>